<evidence type="ECO:0000259" key="7">
    <source>
        <dbReference type="Pfam" id="PF02656"/>
    </source>
</evidence>
<evidence type="ECO:0000256" key="2">
    <source>
        <dbReference type="ARBA" id="ARBA00022475"/>
    </source>
</evidence>
<accession>A0A7W9JJ88</accession>
<dbReference type="AlphaFoldDB" id="A0A7W9JJ88"/>
<evidence type="ECO:0000256" key="6">
    <source>
        <dbReference type="SAM" id="Phobius"/>
    </source>
</evidence>
<evidence type="ECO:0000256" key="3">
    <source>
        <dbReference type="ARBA" id="ARBA00022692"/>
    </source>
</evidence>
<dbReference type="PANTHER" id="PTHR34187">
    <property type="entry name" value="FGR18P"/>
    <property type="match status" value="1"/>
</dbReference>
<keyword evidence="2" id="KW-1003">Cell membrane</keyword>
<dbReference type="PANTHER" id="PTHR34187:SF2">
    <property type="entry name" value="DUF202 DOMAIN-CONTAINING PROTEIN"/>
    <property type="match status" value="1"/>
</dbReference>
<evidence type="ECO:0000256" key="1">
    <source>
        <dbReference type="ARBA" id="ARBA00004651"/>
    </source>
</evidence>
<evidence type="ECO:0000256" key="5">
    <source>
        <dbReference type="ARBA" id="ARBA00023136"/>
    </source>
</evidence>
<feature type="domain" description="DUF202" evidence="7">
    <location>
        <begin position="36"/>
        <end position="103"/>
    </location>
</feature>
<comment type="caution">
    <text evidence="8">The sequence shown here is derived from an EMBL/GenBank/DDBJ whole genome shotgun (WGS) entry which is preliminary data.</text>
</comment>
<organism evidence="8 9">
    <name type="scientific">Micrococcus endophyticus</name>
    <dbReference type="NCBI Taxonomy" id="455343"/>
    <lineage>
        <taxon>Bacteria</taxon>
        <taxon>Bacillati</taxon>
        <taxon>Actinomycetota</taxon>
        <taxon>Actinomycetes</taxon>
        <taxon>Micrococcales</taxon>
        <taxon>Micrococcaceae</taxon>
        <taxon>Micrococcus</taxon>
    </lineage>
</organism>
<sequence>MDAAETHEGPEATAYDGGRPAWQHRLLAGGDEPDPRFTLANERTFLAWVRTALALLAGGVAVEAFTGALFAPPVRVALSTVLLVLAALLAVGAGARWLRVERAMRRGRPLPLPLIVPVLAGGVVLAVVVLMLAVVLPRG</sequence>
<feature type="transmembrane region" description="Helical" evidence="6">
    <location>
        <begin position="45"/>
        <end position="70"/>
    </location>
</feature>
<keyword evidence="5 6" id="KW-0472">Membrane</keyword>
<name>A0A7W9JJ88_9MICC</name>
<dbReference type="InterPro" id="IPR052053">
    <property type="entry name" value="IM_YidH-like"/>
</dbReference>
<dbReference type="InterPro" id="IPR003807">
    <property type="entry name" value="DUF202"/>
</dbReference>
<dbReference type="RefSeq" id="WP_184172248.1">
    <property type="nucleotide sequence ID" value="NZ_BAABAG010000011.1"/>
</dbReference>
<keyword evidence="3 6" id="KW-0812">Transmembrane</keyword>
<evidence type="ECO:0000313" key="9">
    <source>
        <dbReference type="Proteomes" id="UP000567246"/>
    </source>
</evidence>
<evidence type="ECO:0000313" key="8">
    <source>
        <dbReference type="EMBL" id="MBB5848930.1"/>
    </source>
</evidence>
<dbReference type="EMBL" id="JACHMW010000001">
    <property type="protein sequence ID" value="MBB5848930.1"/>
    <property type="molecule type" value="Genomic_DNA"/>
</dbReference>
<dbReference type="Pfam" id="PF02656">
    <property type="entry name" value="DUF202"/>
    <property type="match status" value="1"/>
</dbReference>
<comment type="subcellular location">
    <subcellularLocation>
        <location evidence="1">Cell membrane</location>
        <topology evidence="1">Multi-pass membrane protein</topology>
    </subcellularLocation>
</comment>
<dbReference type="Proteomes" id="UP000567246">
    <property type="component" value="Unassembled WGS sequence"/>
</dbReference>
<feature type="transmembrane region" description="Helical" evidence="6">
    <location>
        <begin position="110"/>
        <end position="136"/>
    </location>
</feature>
<keyword evidence="9" id="KW-1185">Reference proteome</keyword>
<keyword evidence="4 6" id="KW-1133">Transmembrane helix</keyword>
<gene>
    <name evidence="8" type="ORF">HDA33_001494</name>
</gene>
<reference evidence="8 9" key="1">
    <citation type="submission" date="2020-08" db="EMBL/GenBank/DDBJ databases">
        <title>Sequencing the genomes of 1000 actinobacteria strains.</title>
        <authorList>
            <person name="Klenk H.-P."/>
        </authorList>
    </citation>
    <scope>NUCLEOTIDE SEQUENCE [LARGE SCALE GENOMIC DNA]</scope>
    <source>
        <strain evidence="8 9">DSM 17945</strain>
    </source>
</reference>
<evidence type="ECO:0000256" key="4">
    <source>
        <dbReference type="ARBA" id="ARBA00022989"/>
    </source>
</evidence>
<dbReference type="GO" id="GO:0005886">
    <property type="term" value="C:plasma membrane"/>
    <property type="evidence" value="ECO:0007669"/>
    <property type="project" value="UniProtKB-SubCell"/>
</dbReference>
<proteinExistence type="predicted"/>
<protein>
    <submittedName>
        <fullName evidence="8">Putative membrane protein</fullName>
    </submittedName>
</protein>
<feature type="transmembrane region" description="Helical" evidence="6">
    <location>
        <begin position="76"/>
        <end position="98"/>
    </location>
</feature>